<organism evidence="13">
    <name type="scientific">Jonesiaceae bacterium BS-20</name>
    <dbReference type="NCBI Taxonomy" id="3120821"/>
    <lineage>
        <taxon>Bacteria</taxon>
        <taxon>Bacillati</taxon>
        <taxon>Actinomycetota</taxon>
        <taxon>Actinomycetes</taxon>
        <taxon>Micrococcales</taxon>
        <taxon>Jonesiaceae</taxon>
    </lineage>
</organism>
<dbReference type="GO" id="GO:0006168">
    <property type="term" value="P:adenine salvage"/>
    <property type="evidence" value="ECO:0007669"/>
    <property type="project" value="InterPro"/>
</dbReference>
<reference evidence="13" key="1">
    <citation type="submission" date="2024-02" db="EMBL/GenBank/DDBJ databases">
        <title>Tomenella chthoni gen. nov. sp. nov., a member of the family Jonesiaceae isolated from bat guano.</title>
        <authorList>
            <person name="Miller S.L."/>
            <person name="King J."/>
            <person name="Sankaranarayanan K."/>
            <person name="Lawson P.A."/>
        </authorList>
    </citation>
    <scope>NUCLEOTIDE SEQUENCE</scope>
    <source>
        <strain evidence="13">BS-20</strain>
    </source>
</reference>
<dbReference type="EC" id="2.4.2.7" evidence="6 11"/>
<evidence type="ECO:0000256" key="1">
    <source>
        <dbReference type="ARBA" id="ARBA00000868"/>
    </source>
</evidence>
<keyword evidence="10 11" id="KW-0660">Purine salvage</keyword>
<dbReference type="NCBIfam" id="NF002636">
    <property type="entry name" value="PRK02304.1-5"/>
    <property type="match status" value="1"/>
</dbReference>
<dbReference type="NCBIfam" id="TIGR01090">
    <property type="entry name" value="apt"/>
    <property type="match status" value="1"/>
</dbReference>
<evidence type="ECO:0000256" key="8">
    <source>
        <dbReference type="ARBA" id="ARBA00022676"/>
    </source>
</evidence>
<keyword evidence="8 11" id="KW-0328">Glycosyltransferase</keyword>
<sequence>MENATSTSLVDLDLRGYIRDLPDYPSAGITFRDITPLLVAPQALSAAIEQLAALVPAGTELIAGMEARGFIFGAALAQHMGLGFVPIRKAGKLPPPVKSFTYDLEYGQATVELRDGTVSPGAKVVLLDDVLATGGTAEAGAELLEQVGAEVVRAIFLLELAGLSGRERLAGRAVSTLMVL</sequence>
<dbReference type="EMBL" id="CP146203">
    <property type="protein sequence ID" value="XBH23029.1"/>
    <property type="molecule type" value="Genomic_DNA"/>
</dbReference>
<evidence type="ECO:0000256" key="4">
    <source>
        <dbReference type="ARBA" id="ARBA00004659"/>
    </source>
</evidence>
<feature type="domain" description="Phosphoribosyltransferase" evidence="12">
    <location>
        <begin position="60"/>
        <end position="161"/>
    </location>
</feature>
<comment type="catalytic activity">
    <reaction evidence="1 11">
        <text>AMP + diphosphate = 5-phospho-alpha-D-ribose 1-diphosphate + adenine</text>
        <dbReference type="Rhea" id="RHEA:16609"/>
        <dbReference type="ChEBI" id="CHEBI:16708"/>
        <dbReference type="ChEBI" id="CHEBI:33019"/>
        <dbReference type="ChEBI" id="CHEBI:58017"/>
        <dbReference type="ChEBI" id="CHEBI:456215"/>
        <dbReference type="EC" id="2.4.2.7"/>
    </reaction>
</comment>
<dbReference type="Gene3D" id="3.40.50.2020">
    <property type="match status" value="1"/>
</dbReference>
<dbReference type="NCBIfam" id="NF002634">
    <property type="entry name" value="PRK02304.1-3"/>
    <property type="match status" value="1"/>
</dbReference>
<evidence type="ECO:0000256" key="10">
    <source>
        <dbReference type="ARBA" id="ARBA00022726"/>
    </source>
</evidence>
<dbReference type="GO" id="GO:0044209">
    <property type="term" value="P:AMP salvage"/>
    <property type="evidence" value="ECO:0007669"/>
    <property type="project" value="UniProtKB-UniRule"/>
</dbReference>
<gene>
    <name evidence="11" type="primary">apt</name>
    <name evidence="13" type="ORF">V5R04_07400</name>
</gene>
<dbReference type="GO" id="GO:0005737">
    <property type="term" value="C:cytoplasm"/>
    <property type="evidence" value="ECO:0007669"/>
    <property type="project" value="UniProtKB-SubCell"/>
</dbReference>
<dbReference type="InterPro" id="IPR005764">
    <property type="entry name" value="Ade_phspho_trans"/>
</dbReference>
<evidence type="ECO:0000313" key="13">
    <source>
        <dbReference type="EMBL" id="XBH23029.1"/>
    </source>
</evidence>
<comment type="similarity">
    <text evidence="5 11">Belongs to the purine/pyrimidine phosphoribosyltransferase family.</text>
</comment>
<dbReference type="Pfam" id="PF00156">
    <property type="entry name" value="Pribosyltran"/>
    <property type="match status" value="1"/>
</dbReference>
<protein>
    <recommendedName>
        <fullName evidence="6 11">Adenine phosphoribosyltransferase</fullName>
        <shortName evidence="11">APRT</shortName>
        <ecNumber evidence="6 11">2.4.2.7</ecNumber>
    </recommendedName>
</protein>
<evidence type="ECO:0000256" key="9">
    <source>
        <dbReference type="ARBA" id="ARBA00022679"/>
    </source>
</evidence>
<dbReference type="InterPro" id="IPR050054">
    <property type="entry name" value="UPRTase/APRTase"/>
</dbReference>
<dbReference type="GO" id="GO:0002055">
    <property type="term" value="F:adenine binding"/>
    <property type="evidence" value="ECO:0007669"/>
    <property type="project" value="TreeGrafter"/>
</dbReference>
<comment type="subcellular location">
    <subcellularLocation>
        <location evidence="3 11">Cytoplasm</location>
    </subcellularLocation>
</comment>
<comment type="function">
    <text evidence="2 11">Catalyzes a salvage reaction resulting in the formation of AMP, that is energically less costly than de novo synthesis.</text>
</comment>
<dbReference type="CDD" id="cd06223">
    <property type="entry name" value="PRTases_typeI"/>
    <property type="match status" value="1"/>
</dbReference>
<evidence type="ECO:0000259" key="12">
    <source>
        <dbReference type="Pfam" id="PF00156"/>
    </source>
</evidence>
<evidence type="ECO:0000256" key="11">
    <source>
        <dbReference type="HAMAP-Rule" id="MF_00004"/>
    </source>
</evidence>
<dbReference type="FunFam" id="3.40.50.2020:FF:000021">
    <property type="entry name" value="Adenine phosphoribosyltransferase"/>
    <property type="match status" value="1"/>
</dbReference>
<keyword evidence="9 11" id="KW-0808">Transferase</keyword>
<dbReference type="SUPFAM" id="SSF53271">
    <property type="entry name" value="PRTase-like"/>
    <property type="match status" value="1"/>
</dbReference>
<dbReference type="GO" id="GO:0006166">
    <property type="term" value="P:purine ribonucleoside salvage"/>
    <property type="evidence" value="ECO:0007669"/>
    <property type="project" value="UniProtKB-UniRule"/>
</dbReference>
<evidence type="ECO:0000256" key="7">
    <source>
        <dbReference type="ARBA" id="ARBA00022490"/>
    </source>
</evidence>
<keyword evidence="7 11" id="KW-0963">Cytoplasm</keyword>
<proteinExistence type="inferred from homology"/>
<evidence type="ECO:0000256" key="2">
    <source>
        <dbReference type="ARBA" id="ARBA00003968"/>
    </source>
</evidence>
<comment type="subunit">
    <text evidence="11">Homodimer.</text>
</comment>
<dbReference type="HAMAP" id="MF_00004">
    <property type="entry name" value="Aden_phosphoribosyltr"/>
    <property type="match status" value="1"/>
</dbReference>
<evidence type="ECO:0000256" key="5">
    <source>
        <dbReference type="ARBA" id="ARBA00008391"/>
    </source>
</evidence>
<accession>A0AAU7DYD3</accession>
<evidence type="ECO:0000256" key="3">
    <source>
        <dbReference type="ARBA" id="ARBA00004496"/>
    </source>
</evidence>
<dbReference type="AlphaFoldDB" id="A0AAU7DYD3"/>
<dbReference type="GO" id="GO:0016208">
    <property type="term" value="F:AMP binding"/>
    <property type="evidence" value="ECO:0007669"/>
    <property type="project" value="TreeGrafter"/>
</dbReference>
<dbReference type="InterPro" id="IPR000836">
    <property type="entry name" value="PRTase_dom"/>
</dbReference>
<dbReference type="PANTHER" id="PTHR32315:SF3">
    <property type="entry name" value="ADENINE PHOSPHORIBOSYLTRANSFERASE"/>
    <property type="match status" value="1"/>
</dbReference>
<evidence type="ECO:0000256" key="6">
    <source>
        <dbReference type="ARBA" id="ARBA00011893"/>
    </source>
</evidence>
<name>A0AAU7DYD3_9MICO</name>
<dbReference type="InterPro" id="IPR029057">
    <property type="entry name" value="PRTase-like"/>
</dbReference>
<dbReference type="GO" id="GO:0003999">
    <property type="term" value="F:adenine phosphoribosyltransferase activity"/>
    <property type="evidence" value="ECO:0007669"/>
    <property type="project" value="UniProtKB-UniRule"/>
</dbReference>
<comment type="pathway">
    <text evidence="4 11">Purine metabolism; AMP biosynthesis via salvage pathway; AMP from adenine: step 1/1.</text>
</comment>
<dbReference type="PANTHER" id="PTHR32315">
    <property type="entry name" value="ADENINE PHOSPHORIBOSYLTRANSFERASE"/>
    <property type="match status" value="1"/>
</dbReference>